<sequence>MSFDPRTIGKPVYQALQELRDEQEQNQRDEAKRKERLKEQKNQAVELYTYIATWGLLRLKAEEKAISEDKKGKKEVVQEYFKCLEILAEASKLSGADGLNTLVDMDVDDYLGLTGLGLVLAQEFSFWASAVYWDIKGGD</sequence>
<dbReference type="AlphaFoldDB" id="A0A098TKL4"/>
<evidence type="ECO:0000313" key="3">
    <source>
        <dbReference type="Proteomes" id="UP000030170"/>
    </source>
</evidence>
<dbReference type="STRING" id="1497020.DO97_03525"/>
<comment type="caution">
    <text evidence="2">The sequence shown here is derived from an EMBL/GenBank/DDBJ whole genome shotgun (WGS) entry which is preliminary data.</text>
</comment>
<dbReference type="EMBL" id="JJML01000017">
    <property type="protein sequence ID" value="KGF72821.1"/>
    <property type="molecule type" value="Genomic_DNA"/>
</dbReference>
<accession>A0A098TKL4</accession>
<reference evidence="2 3" key="1">
    <citation type="journal article" date="2014" name="Mol. Ecol.">
        <title>Evolution of Synechococcus.</title>
        <authorList>
            <person name="Dvorak P."/>
            <person name="Casamatta D."/>
            <person name="Hasler P."/>
            <person name="Poulickova A."/>
            <person name="Ondrej V."/>
            <person name="Sanges R."/>
        </authorList>
    </citation>
    <scope>NUCLEOTIDE SEQUENCE [LARGE SCALE GENOMIC DNA]</scope>
    <source>
        <strain evidence="2 3">CAUP A 1101</strain>
    </source>
</reference>
<dbReference type="RefSeq" id="WP_036532440.1">
    <property type="nucleotide sequence ID" value="NZ_JJML01000017.1"/>
</dbReference>
<keyword evidence="1" id="KW-0175">Coiled coil</keyword>
<keyword evidence="3" id="KW-1185">Reference proteome</keyword>
<organism evidence="2 3">
    <name type="scientific">Neosynechococcus sphagnicola sy1</name>
    <dbReference type="NCBI Taxonomy" id="1497020"/>
    <lineage>
        <taxon>Bacteria</taxon>
        <taxon>Bacillati</taxon>
        <taxon>Cyanobacteriota</taxon>
        <taxon>Cyanophyceae</taxon>
        <taxon>Neosynechococcales</taxon>
        <taxon>Neosynechococcaceae</taxon>
        <taxon>Neosynechococcus</taxon>
    </lineage>
</organism>
<proteinExistence type="predicted"/>
<evidence type="ECO:0000313" key="2">
    <source>
        <dbReference type="EMBL" id="KGF72821.1"/>
    </source>
</evidence>
<name>A0A098TKL4_9CYAN</name>
<evidence type="ECO:0000256" key="1">
    <source>
        <dbReference type="SAM" id="Coils"/>
    </source>
</evidence>
<feature type="coiled-coil region" evidence="1">
    <location>
        <begin position="13"/>
        <end position="44"/>
    </location>
</feature>
<dbReference type="Proteomes" id="UP000030170">
    <property type="component" value="Unassembled WGS sequence"/>
</dbReference>
<protein>
    <recommendedName>
        <fullName evidence="4">CRISPR type III-B/RAMP module-associated protein Cmr5</fullName>
    </recommendedName>
</protein>
<evidence type="ECO:0008006" key="4">
    <source>
        <dbReference type="Google" id="ProtNLM"/>
    </source>
</evidence>
<dbReference type="OrthoDB" id="559324at2"/>
<gene>
    <name evidence="2" type="ORF">DO97_03525</name>
</gene>